<dbReference type="eggNOG" id="ENOG5031K70">
    <property type="taxonomic scope" value="Bacteria"/>
</dbReference>
<evidence type="ECO:0000313" key="2">
    <source>
        <dbReference type="Proteomes" id="UP000000580"/>
    </source>
</evidence>
<organism evidence="1 2">
    <name type="scientific">Mycolicibacterium paratuberculosis (strain ATCC BAA-968 / K-10)</name>
    <name type="common">Mycobacterium paratuberculosis</name>
    <dbReference type="NCBI Taxonomy" id="262316"/>
    <lineage>
        <taxon>Bacteria</taxon>
        <taxon>Bacillati</taxon>
        <taxon>Actinomycetota</taxon>
        <taxon>Actinomycetes</taxon>
        <taxon>Mycobacteriales</taxon>
        <taxon>Mycobacteriaceae</taxon>
        <taxon>Mycobacterium</taxon>
        <taxon>Mycobacterium avium complex (MAC)</taxon>
    </lineage>
</organism>
<dbReference type="HOGENOM" id="CLU_092394_0_0_11"/>
<dbReference type="AlphaFoldDB" id="Q745S2"/>
<gene>
    <name evidence="1" type="ordered locus">MAP_0282c</name>
</gene>
<proteinExistence type="predicted"/>
<reference evidence="1 2" key="1">
    <citation type="journal article" date="2005" name="Proc. Natl. Acad. Sci. U.S.A.">
        <title>The complete genome sequence of Mycobacterium avium subspecies paratuberculosis.</title>
        <authorList>
            <person name="Li L."/>
            <person name="Bannantine J.P."/>
            <person name="Zhang Q."/>
            <person name="Amonsin A."/>
            <person name="May B.J."/>
            <person name="Alt D."/>
            <person name="Banerji N."/>
            <person name="Kanjilal S."/>
            <person name="Kapur V."/>
        </authorList>
    </citation>
    <scope>NUCLEOTIDE SEQUENCE [LARGE SCALE GENOMIC DNA]</scope>
    <source>
        <strain evidence="2">ATCC BAA-968 / K-10</strain>
    </source>
</reference>
<dbReference type="STRING" id="262316.MAP_0282c"/>
<name>Q745S2_MYCPA</name>
<evidence type="ECO:0000313" key="1">
    <source>
        <dbReference type="EMBL" id="AAS02599.1"/>
    </source>
</evidence>
<dbReference type="Proteomes" id="UP000000580">
    <property type="component" value="Chromosome"/>
</dbReference>
<keyword evidence="2" id="KW-1185">Reference proteome</keyword>
<protein>
    <submittedName>
        <fullName evidence="1">Uncharacterized protein</fullName>
    </submittedName>
</protein>
<accession>Q745S2</accession>
<sequence>MQGRPRPRIHPVTPRLKMAAPRMIAEKSWRRLVTQPRNRRLQSSCCPTTPPTYTRRRLAGGGAEGRTQSANLCDEHLPLRPDRGDMCNVANVATRWLALISALVSMSCTSPPQHAAAQPPGFPDLGTFAPVPVESYIEPPEKGPPFAYFSTPYNISCFFEAGEVIPAWAEQAITCNGEFPGMDSGSCVVGRAAAAGMGPAYALNKTGHPCGGQFSHGKLLDVGQKVSAFNATCAVGSDHLVACLDTTQGHHGFVLKPSGSFAF</sequence>
<dbReference type="EMBL" id="AE016958">
    <property type="protein sequence ID" value="AAS02599.1"/>
    <property type="molecule type" value="Genomic_DNA"/>
</dbReference>
<dbReference type="KEGG" id="mpa:MAP_0282c"/>